<accession>A0ABN1EW30</accession>
<reference evidence="3 4" key="1">
    <citation type="journal article" date="2019" name="Int. J. Syst. Evol. Microbiol.">
        <title>The Global Catalogue of Microorganisms (GCM) 10K type strain sequencing project: providing services to taxonomists for standard genome sequencing and annotation.</title>
        <authorList>
            <consortium name="The Broad Institute Genomics Platform"/>
            <consortium name="The Broad Institute Genome Sequencing Center for Infectious Disease"/>
            <person name="Wu L."/>
            <person name="Ma J."/>
        </authorList>
    </citation>
    <scope>NUCLEOTIDE SEQUENCE [LARGE SCALE GENOMIC DNA]</scope>
    <source>
        <strain evidence="3 4">JCM 10667</strain>
    </source>
</reference>
<protein>
    <submittedName>
        <fullName evidence="3">Uncharacterized protein</fullName>
    </submittedName>
</protein>
<name>A0ABN1EW30_9ACTN</name>
<organism evidence="3 4">
    <name type="scientific">Actinomadura livida</name>
    <dbReference type="NCBI Taxonomy" id="79909"/>
    <lineage>
        <taxon>Bacteria</taxon>
        <taxon>Bacillati</taxon>
        <taxon>Actinomycetota</taxon>
        <taxon>Actinomycetes</taxon>
        <taxon>Streptosporangiales</taxon>
        <taxon>Thermomonosporaceae</taxon>
        <taxon>Actinomadura</taxon>
    </lineage>
</organism>
<evidence type="ECO:0000256" key="2">
    <source>
        <dbReference type="SAM" id="Phobius"/>
    </source>
</evidence>
<keyword evidence="2" id="KW-1133">Transmembrane helix</keyword>
<keyword evidence="2" id="KW-0812">Transmembrane</keyword>
<gene>
    <name evidence="3" type="ORF">GCM10009546_42980</name>
</gene>
<evidence type="ECO:0000313" key="3">
    <source>
        <dbReference type="EMBL" id="GAA0575991.1"/>
    </source>
</evidence>
<evidence type="ECO:0000313" key="4">
    <source>
        <dbReference type="Proteomes" id="UP001501427"/>
    </source>
</evidence>
<feature type="transmembrane region" description="Helical" evidence="2">
    <location>
        <begin position="34"/>
        <end position="56"/>
    </location>
</feature>
<feature type="region of interest" description="Disordered" evidence="1">
    <location>
        <begin position="63"/>
        <end position="100"/>
    </location>
</feature>
<comment type="caution">
    <text evidence="3">The sequence shown here is derived from an EMBL/GenBank/DDBJ whole genome shotgun (WGS) entry which is preliminary data.</text>
</comment>
<proteinExistence type="predicted"/>
<dbReference type="Proteomes" id="UP001501427">
    <property type="component" value="Unassembled WGS sequence"/>
</dbReference>
<keyword evidence="4" id="KW-1185">Reference proteome</keyword>
<sequence>MAVALMAMGGAIACFIFSMIAVTADSNQKYAVQVAILGGFGVLALATFAGSILSGASAVAQPQYRPQPVPPGAAGYPPPYPGQPQPGYQAHPGQAPPGQQ</sequence>
<evidence type="ECO:0000256" key="1">
    <source>
        <dbReference type="SAM" id="MobiDB-lite"/>
    </source>
</evidence>
<dbReference type="EMBL" id="BAAAHD010000043">
    <property type="protein sequence ID" value="GAA0575991.1"/>
    <property type="molecule type" value="Genomic_DNA"/>
</dbReference>
<feature type="compositionally biased region" description="Low complexity" evidence="1">
    <location>
        <begin position="85"/>
        <end position="100"/>
    </location>
</feature>
<keyword evidence="2" id="KW-0472">Membrane</keyword>
<feature type="compositionally biased region" description="Pro residues" evidence="1">
    <location>
        <begin position="65"/>
        <end position="84"/>
    </location>
</feature>